<dbReference type="SUPFAM" id="SSF49562">
    <property type="entry name" value="C2 domain (Calcium/lipid-binding domain, CaLB)"/>
    <property type="match status" value="2"/>
</dbReference>
<feature type="domain" description="C2" evidence="12">
    <location>
        <begin position="512"/>
        <end position="635"/>
    </location>
</feature>
<keyword evidence="6" id="KW-0256">Endoplasmic reticulum</keyword>
<keyword evidence="5" id="KW-0677">Repeat</keyword>
<feature type="domain" description="SMP-LTD" evidence="13">
    <location>
        <begin position="264"/>
        <end position="514"/>
    </location>
</feature>
<comment type="caution">
    <text evidence="14">The sequence shown here is derived from an EMBL/GenBank/DDBJ whole genome shotgun (WGS) entry which is preliminary data.</text>
</comment>
<evidence type="ECO:0000256" key="6">
    <source>
        <dbReference type="ARBA" id="ARBA00022824"/>
    </source>
</evidence>
<sequence>MSSSGAGRRPSLSRRGSSSSAASTHSNRRISLEGKFASLTRKLSFSRDRTSSSASSTARPVPPSENPDPVPFQAERSSRDLAAENDPHGPMSFEDIHDEHIVRSSQSDAHGGPDPSPAPQLERPPAPASILSSERSRSPPPPSVHSSSRRTDLPPIPPVSLDRTHSTASTSAKARSSSGKTVSAASLGPPPNPFRRQMPRILSFFISTTIAVLFLQRIHTLLALTVALSAVYMLWKQLERAGADELWEAEWRSIESKAAQSSEIGETAQWINHCLRIIWPLLNSELFTPFVDLLEDSLMREVQNLGVVHGCRVEDLDQGRIALQIKGFRILDSDASAFVGSTTTPSAPTKSTAKTGEAEDTGEYINLEVSFSYRGAKRKGTASAKANAGEAKLAQEVENTDASMEARENIHMLLYMMIGLQKIAAVEIPVWVSVLGIEGKVRLRVQILPNPPFAKTVAITFPSLPALELSARPLGRKMLIDAMQLPLVSKYILHSIENVIKGFISPRAYTVDVPALLGAADGPQHTYALGVVVLVLHEASHLPAGDSNGYSDPFVQVSFSKAGRPLHRTRVWRRTRDPIWMEWTPLLVSPDEVRDKEYIRLTVFDADRFSADDALGKVEVSIDRLIRAYHSRKENPDVSKIFECREDALQPMVRGGRVSGTLKYSVAFFGLAMAEGHSMSPHRQAMLKNATTRSFGMTPMWERGGSSDDTTAFAALKAFGQPQKETEEHQVLDLSQFETPFDRFLSKHLGLSADEKILRQRYERKQRVQKLVQAIEGAEAAHIAPPQQDRPSGILVWHIHNLDGLEVPSTQRTLRSNRSSAKTKLSTAEDHSESSGSRKMPSSYVQVILNDVAVFKTRTKPLNTQPFVNSGSERWVSDWTQTRIDFVVRDARQRESDAIIGVVGLRLVDVLKDSGRVTDQWAITGGVGYGKIRLSLLFRSLDITIPKVLSGWNIGVLEVGACRVSGLAASEFQKRECSLLFECGNASAETDDVAAITHQSHPGPDAGTPTVEYVWSLDQPVKVAVRNRYPANLFITLRSDRSLGRHVTHAFAMLPLNRIPDDTQITRRVPIFHTHNTQTFEQETMRAMTFSDQLASNNVTPSRWGPILEEISQNSMAGVAPRDIVGASIRHVGWLQITCVFNAGCGPEHRSLVSGDPELRMVYESLFALVDAGQRRPPTTAMSKTRRRKLSLELAGAELGEEYEGGAQSGGLTHRRVVSLDPTGSPSQSVGPSRSSTAMESLLPPSTEDGDEVGEDELFGEGSEAAHRRVLRRTERGAAQVGVVRTMAFLKQSGEDAFAKMKTRMKDSSSSNSRRRLSKLESEGVSHL</sequence>
<dbReference type="SMART" id="SM00239">
    <property type="entry name" value="C2"/>
    <property type="match status" value="1"/>
</dbReference>
<feature type="compositionally biased region" description="Basic and acidic residues" evidence="11">
    <location>
        <begin position="1318"/>
        <end position="1328"/>
    </location>
</feature>
<dbReference type="PANTHER" id="PTHR47348">
    <property type="entry name" value="MEIOTICALLY UP-REGULATED GENE 190 PROTEIN"/>
    <property type="match status" value="1"/>
</dbReference>
<dbReference type="PROSITE" id="PS50004">
    <property type="entry name" value="C2"/>
    <property type="match status" value="2"/>
</dbReference>
<evidence type="ECO:0000256" key="11">
    <source>
        <dbReference type="SAM" id="MobiDB-lite"/>
    </source>
</evidence>
<evidence type="ECO:0000256" key="2">
    <source>
        <dbReference type="ARBA" id="ARBA00022448"/>
    </source>
</evidence>
<evidence type="ECO:0000313" key="14">
    <source>
        <dbReference type="EMBL" id="KAK0552326.1"/>
    </source>
</evidence>
<dbReference type="InterPro" id="IPR037765">
    <property type="entry name" value="C2B_Tricalbin"/>
</dbReference>
<evidence type="ECO:0000256" key="5">
    <source>
        <dbReference type="ARBA" id="ARBA00022737"/>
    </source>
</evidence>
<feature type="compositionally biased region" description="Basic and acidic residues" evidence="11">
    <location>
        <begin position="76"/>
        <end position="87"/>
    </location>
</feature>
<dbReference type="GO" id="GO:0008289">
    <property type="term" value="F:lipid binding"/>
    <property type="evidence" value="ECO:0007669"/>
    <property type="project" value="UniProtKB-KW"/>
</dbReference>
<proteinExistence type="predicted"/>
<dbReference type="Pfam" id="PF00168">
    <property type="entry name" value="C2"/>
    <property type="match status" value="2"/>
</dbReference>
<evidence type="ECO:0000256" key="1">
    <source>
        <dbReference type="ARBA" id="ARBA00004586"/>
    </source>
</evidence>
<dbReference type="Pfam" id="PF25331">
    <property type="entry name" value="C2_Mug190_3rd"/>
    <property type="match status" value="1"/>
</dbReference>
<dbReference type="InterPro" id="IPR000008">
    <property type="entry name" value="C2_dom"/>
</dbReference>
<evidence type="ECO:0000256" key="4">
    <source>
        <dbReference type="ARBA" id="ARBA00022692"/>
    </source>
</evidence>
<accession>A0AAN6GQX2</accession>
<keyword evidence="4" id="KW-0812">Transmembrane</keyword>
<feature type="compositionally biased region" description="Polar residues" evidence="11">
    <location>
        <begin position="808"/>
        <end position="826"/>
    </location>
</feature>
<feature type="region of interest" description="Disordered" evidence="11">
    <location>
        <begin position="1"/>
        <end position="192"/>
    </location>
</feature>
<evidence type="ECO:0000256" key="9">
    <source>
        <dbReference type="ARBA" id="ARBA00023121"/>
    </source>
</evidence>
<evidence type="ECO:0008006" key="16">
    <source>
        <dbReference type="Google" id="ProtNLM"/>
    </source>
</evidence>
<reference evidence="14" key="1">
    <citation type="journal article" date="2023" name="PhytoFront">
        <title>Draft Genome Resources of Seven Strains of Tilletia horrida, Causal Agent of Kernel Smut of Rice.</title>
        <authorList>
            <person name="Khanal S."/>
            <person name="Antony Babu S."/>
            <person name="Zhou X.G."/>
        </authorList>
    </citation>
    <scope>NUCLEOTIDE SEQUENCE</scope>
    <source>
        <strain evidence="14">TX6</strain>
    </source>
</reference>
<feature type="domain" description="C2" evidence="12">
    <location>
        <begin position="806"/>
        <end position="922"/>
    </location>
</feature>
<keyword evidence="3" id="KW-0597">Phosphoprotein</keyword>
<feature type="compositionally biased region" description="Low complexity" evidence="11">
    <location>
        <begin position="1224"/>
        <end position="1236"/>
    </location>
</feature>
<keyword evidence="9" id="KW-0446">Lipid-binding</keyword>
<dbReference type="GO" id="GO:0006869">
    <property type="term" value="P:lipid transport"/>
    <property type="evidence" value="ECO:0007669"/>
    <property type="project" value="UniProtKB-KW"/>
</dbReference>
<keyword evidence="2" id="KW-0813">Transport</keyword>
<feature type="region of interest" description="Disordered" evidence="11">
    <location>
        <begin position="1301"/>
        <end position="1328"/>
    </location>
</feature>
<dbReference type="PANTHER" id="PTHR47348:SF3">
    <property type="entry name" value="MEIOTICALLY UP-REGULATED GENE 190 PROTEIN"/>
    <property type="match status" value="1"/>
</dbReference>
<dbReference type="InterPro" id="IPR035892">
    <property type="entry name" value="C2_domain_sf"/>
</dbReference>
<dbReference type="CDD" id="cd21676">
    <property type="entry name" value="SMP_Mug190"/>
    <property type="match status" value="1"/>
</dbReference>
<keyword evidence="15" id="KW-1185">Reference proteome</keyword>
<dbReference type="Proteomes" id="UP001176517">
    <property type="component" value="Unassembled WGS sequence"/>
</dbReference>
<comment type="subcellular location">
    <subcellularLocation>
        <location evidence="1">Endoplasmic reticulum membrane</location>
    </subcellularLocation>
</comment>
<dbReference type="PROSITE" id="PS51847">
    <property type="entry name" value="SMP"/>
    <property type="match status" value="1"/>
</dbReference>
<name>A0AAN6GQX2_9BASI</name>
<keyword evidence="7" id="KW-1133">Transmembrane helix</keyword>
<feature type="compositionally biased region" description="Pro residues" evidence="11">
    <location>
        <begin position="60"/>
        <end position="70"/>
    </location>
</feature>
<dbReference type="EMBL" id="JAPDMZ010000064">
    <property type="protein sequence ID" value="KAK0552326.1"/>
    <property type="molecule type" value="Genomic_DNA"/>
</dbReference>
<dbReference type="GO" id="GO:0061817">
    <property type="term" value="P:endoplasmic reticulum-plasma membrane tethering"/>
    <property type="evidence" value="ECO:0007669"/>
    <property type="project" value="InterPro"/>
</dbReference>
<dbReference type="Pfam" id="PF25669">
    <property type="entry name" value="SMP_MUG190-like"/>
    <property type="match status" value="1"/>
</dbReference>
<organism evidence="14 15">
    <name type="scientific">Tilletia horrida</name>
    <dbReference type="NCBI Taxonomy" id="155126"/>
    <lineage>
        <taxon>Eukaryota</taxon>
        <taxon>Fungi</taxon>
        <taxon>Dikarya</taxon>
        <taxon>Basidiomycota</taxon>
        <taxon>Ustilaginomycotina</taxon>
        <taxon>Exobasidiomycetes</taxon>
        <taxon>Tilletiales</taxon>
        <taxon>Tilletiaceae</taxon>
        <taxon>Tilletia</taxon>
    </lineage>
</organism>
<dbReference type="GO" id="GO:0005789">
    <property type="term" value="C:endoplasmic reticulum membrane"/>
    <property type="evidence" value="ECO:0007669"/>
    <property type="project" value="UniProtKB-SubCell"/>
</dbReference>
<dbReference type="Gene3D" id="2.60.40.150">
    <property type="entry name" value="C2 domain"/>
    <property type="match status" value="2"/>
</dbReference>
<evidence type="ECO:0000259" key="12">
    <source>
        <dbReference type="PROSITE" id="PS50004"/>
    </source>
</evidence>
<evidence type="ECO:0000313" key="15">
    <source>
        <dbReference type="Proteomes" id="UP001176517"/>
    </source>
</evidence>
<feature type="compositionally biased region" description="Low complexity" evidence="11">
    <location>
        <begin position="166"/>
        <end position="178"/>
    </location>
</feature>
<protein>
    <recommendedName>
        <fullName evidence="16">C2 domain-containing protein</fullName>
    </recommendedName>
</protein>
<evidence type="ECO:0000256" key="8">
    <source>
        <dbReference type="ARBA" id="ARBA00023055"/>
    </source>
</evidence>
<feature type="region of interest" description="Disordered" evidence="11">
    <location>
        <begin position="1217"/>
        <end position="1256"/>
    </location>
</feature>
<evidence type="ECO:0000256" key="3">
    <source>
        <dbReference type="ARBA" id="ARBA00022553"/>
    </source>
</evidence>
<evidence type="ECO:0000256" key="7">
    <source>
        <dbReference type="ARBA" id="ARBA00022989"/>
    </source>
</evidence>
<gene>
    <name evidence="14" type="ORF">OC846_002927</name>
</gene>
<feature type="compositionally biased region" description="Pro residues" evidence="11">
    <location>
        <begin position="114"/>
        <end position="127"/>
    </location>
</feature>
<feature type="compositionally biased region" description="Low complexity" evidence="11">
    <location>
        <begin position="1"/>
        <end position="25"/>
    </location>
</feature>
<evidence type="ECO:0000256" key="10">
    <source>
        <dbReference type="ARBA" id="ARBA00023136"/>
    </source>
</evidence>
<keyword evidence="10" id="KW-0472">Membrane</keyword>
<keyword evidence="8" id="KW-0445">Lipid transport</keyword>
<evidence type="ECO:0000259" key="13">
    <source>
        <dbReference type="PROSITE" id="PS51847"/>
    </source>
</evidence>
<dbReference type="CDD" id="cd04052">
    <property type="entry name" value="C2B_Tricalbin-like"/>
    <property type="match status" value="1"/>
</dbReference>
<feature type="region of interest" description="Disordered" evidence="11">
    <location>
        <begin position="808"/>
        <end position="839"/>
    </location>
</feature>
<dbReference type="InterPro" id="IPR057349">
    <property type="entry name" value="C2_Mug190_3rd"/>
</dbReference>
<dbReference type="InterPro" id="IPR031468">
    <property type="entry name" value="SMP_LBD"/>
</dbReference>